<reference evidence="1 2" key="1">
    <citation type="submission" date="2018-10" db="EMBL/GenBank/DDBJ databases">
        <title>Tessaracoccus antarcticuss sp. nov., isolated from sediment.</title>
        <authorList>
            <person name="Zhou L.Y."/>
            <person name="Du Z.J."/>
        </authorList>
    </citation>
    <scope>NUCLEOTIDE SEQUENCE [LARGE SCALE GENOMIC DNA]</scope>
    <source>
        <strain evidence="1 2">JDX10</strain>
    </source>
</reference>
<comment type="caution">
    <text evidence="1">The sequence shown here is derived from an EMBL/GenBank/DDBJ whole genome shotgun (WGS) entry which is preliminary data.</text>
</comment>
<gene>
    <name evidence="1" type="ORF">EAX62_01800</name>
</gene>
<dbReference type="EMBL" id="REFW01000001">
    <property type="protein sequence ID" value="RMB61415.1"/>
    <property type="molecule type" value="Genomic_DNA"/>
</dbReference>
<name>A0A3M0G8V7_9ACTN</name>
<dbReference type="AlphaFoldDB" id="A0A3M0G8V7"/>
<protein>
    <submittedName>
        <fullName evidence="1">Uncharacterized protein</fullName>
    </submittedName>
</protein>
<keyword evidence="2" id="KW-1185">Reference proteome</keyword>
<evidence type="ECO:0000313" key="2">
    <source>
        <dbReference type="Proteomes" id="UP000275256"/>
    </source>
</evidence>
<sequence length="234" mass="25788">MWGLRSADDDGDDEVLAPDSVLDSDLEVEDEFDEDLVDDGFGDPDRIVRLWFEGDDLTRVRISSSWRSKLAGRSLDECFAAAIMMANMRVAEVKPRPTPRFDGVDFAQLPPVSARSVAAFQVLFDGMHARWDEALERRAQRPAAESGARTGRSKGVVVELSATGRLSRVSLDQQWLAGVEAPVIRSHVMRAWRQARAGLVPVGDDQAELIGLETEHQLLVTAFEAMLNPGRGVS</sequence>
<evidence type="ECO:0000313" key="1">
    <source>
        <dbReference type="EMBL" id="RMB61415.1"/>
    </source>
</evidence>
<proteinExistence type="predicted"/>
<accession>A0A3M0G8V7</accession>
<dbReference type="Proteomes" id="UP000275256">
    <property type="component" value="Unassembled WGS sequence"/>
</dbReference>
<organism evidence="1 2">
    <name type="scientific">Tessaracoccus antarcticus</name>
    <dbReference type="NCBI Taxonomy" id="2479848"/>
    <lineage>
        <taxon>Bacteria</taxon>
        <taxon>Bacillati</taxon>
        <taxon>Actinomycetota</taxon>
        <taxon>Actinomycetes</taxon>
        <taxon>Propionibacteriales</taxon>
        <taxon>Propionibacteriaceae</taxon>
        <taxon>Tessaracoccus</taxon>
    </lineage>
</organism>